<dbReference type="AlphaFoldDB" id="A0A2K2HBL5"/>
<organism evidence="1 2">
    <name type="scientific">Geothermobacter hydrogeniphilus</name>
    <dbReference type="NCBI Taxonomy" id="1969733"/>
    <lineage>
        <taxon>Bacteria</taxon>
        <taxon>Pseudomonadati</taxon>
        <taxon>Thermodesulfobacteriota</taxon>
        <taxon>Desulfuromonadia</taxon>
        <taxon>Desulfuromonadales</taxon>
        <taxon>Geothermobacteraceae</taxon>
        <taxon>Geothermobacter</taxon>
    </lineage>
</organism>
<dbReference type="EMBL" id="PPFX01000010">
    <property type="protein sequence ID" value="PNU20692.1"/>
    <property type="molecule type" value="Genomic_DNA"/>
</dbReference>
<accession>A0A2K2HBL5</accession>
<gene>
    <name evidence="1" type="ORF">C2E25_06305</name>
</gene>
<dbReference type="Proteomes" id="UP000236340">
    <property type="component" value="Unassembled WGS sequence"/>
</dbReference>
<protein>
    <submittedName>
        <fullName evidence="1">AlpA family transcriptional regulator</fullName>
    </submittedName>
</protein>
<sequence>MKPIFVRRNRIKELTGLSPSTVWRLEQQGRFPKRRKIGPGCTGWLYEEVLEFLRGSEKVS</sequence>
<evidence type="ECO:0000313" key="2">
    <source>
        <dbReference type="Proteomes" id="UP000236340"/>
    </source>
</evidence>
<proteinExistence type="predicted"/>
<reference evidence="1 2" key="1">
    <citation type="journal article" date="2018" name="Genome Announc.">
        <title>Genome Sequence of Geothermobacter sp. HR-1 Iron Reducer from the Loihi Seamount.</title>
        <authorList>
            <person name="Smith H."/>
            <person name="Abuyen K."/>
            <person name="Tremblay J."/>
            <person name="Savalia P."/>
            <person name="Perez-Rodriguez I."/>
            <person name="Emerson D."/>
            <person name="Tully B."/>
            <person name="Amend J."/>
        </authorList>
    </citation>
    <scope>NUCLEOTIDE SEQUENCE [LARGE SCALE GENOMIC DNA]</scope>
    <source>
        <strain evidence="1 2">HR-1</strain>
    </source>
</reference>
<dbReference type="Gene3D" id="1.10.238.160">
    <property type="match status" value="1"/>
</dbReference>
<evidence type="ECO:0000313" key="1">
    <source>
        <dbReference type="EMBL" id="PNU20692.1"/>
    </source>
</evidence>
<dbReference type="Pfam" id="PF05930">
    <property type="entry name" value="Phage_AlpA"/>
    <property type="match status" value="1"/>
</dbReference>
<name>A0A2K2HBL5_9BACT</name>
<comment type="caution">
    <text evidence="1">The sequence shown here is derived from an EMBL/GenBank/DDBJ whole genome shotgun (WGS) entry which is preliminary data.</text>
</comment>
<dbReference type="OrthoDB" id="5398721at2"/>
<dbReference type="InterPro" id="IPR010260">
    <property type="entry name" value="AlpA"/>
</dbReference>